<protein>
    <submittedName>
        <fullName evidence="1">Uncharacterized protein</fullName>
    </submittedName>
</protein>
<proteinExistence type="predicted"/>
<accession>A0A2P2PE51</accession>
<reference evidence="1" key="1">
    <citation type="submission" date="2018-02" db="EMBL/GenBank/DDBJ databases">
        <title>Rhizophora mucronata_Transcriptome.</title>
        <authorList>
            <person name="Meera S.P."/>
            <person name="Sreeshan A."/>
            <person name="Augustine A."/>
        </authorList>
    </citation>
    <scope>NUCLEOTIDE SEQUENCE</scope>
    <source>
        <tissue evidence="1">Leaf</tissue>
    </source>
</reference>
<organism evidence="1">
    <name type="scientific">Rhizophora mucronata</name>
    <name type="common">Asiatic mangrove</name>
    <dbReference type="NCBI Taxonomy" id="61149"/>
    <lineage>
        <taxon>Eukaryota</taxon>
        <taxon>Viridiplantae</taxon>
        <taxon>Streptophyta</taxon>
        <taxon>Embryophyta</taxon>
        <taxon>Tracheophyta</taxon>
        <taxon>Spermatophyta</taxon>
        <taxon>Magnoliopsida</taxon>
        <taxon>eudicotyledons</taxon>
        <taxon>Gunneridae</taxon>
        <taxon>Pentapetalae</taxon>
        <taxon>rosids</taxon>
        <taxon>fabids</taxon>
        <taxon>Malpighiales</taxon>
        <taxon>Rhizophoraceae</taxon>
        <taxon>Rhizophora</taxon>
    </lineage>
</organism>
<sequence>MFCHFSEYFSSQFFFIFSGPVFQNHSSVTVSLQQLVIPNLLSVACYLLSNSATASPLFL</sequence>
<dbReference type="AlphaFoldDB" id="A0A2P2PE51"/>
<evidence type="ECO:0000313" key="1">
    <source>
        <dbReference type="EMBL" id="MBX53010.1"/>
    </source>
</evidence>
<name>A0A2P2PE51_RHIMU</name>
<dbReference type="EMBL" id="GGEC01072526">
    <property type="protein sequence ID" value="MBX53010.1"/>
    <property type="molecule type" value="Transcribed_RNA"/>
</dbReference>